<keyword evidence="2 4" id="KW-0238">DNA-binding</keyword>
<dbReference type="PANTHER" id="PTHR47506:SF6">
    <property type="entry name" value="HTH-TYPE TRANSCRIPTIONAL REPRESSOR NEMR"/>
    <property type="match status" value="1"/>
</dbReference>
<accession>A0ABS1SB44</accession>
<dbReference type="Proteomes" id="UP000644749">
    <property type="component" value="Unassembled WGS sequence"/>
</dbReference>
<evidence type="ECO:0000256" key="1">
    <source>
        <dbReference type="ARBA" id="ARBA00023015"/>
    </source>
</evidence>
<evidence type="ECO:0000259" key="5">
    <source>
        <dbReference type="PROSITE" id="PS50977"/>
    </source>
</evidence>
<gene>
    <name evidence="6" type="ORF">JL111_17680</name>
</gene>
<evidence type="ECO:0000256" key="2">
    <source>
        <dbReference type="ARBA" id="ARBA00023125"/>
    </source>
</evidence>
<name>A0ABS1SB44_9RHOB</name>
<organism evidence="6 7">
    <name type="scientific">Paracoccus aerius</name>
    <dbReference type="NCBI Taxonomy" id="1915382"/>
    <lineage>
        <taxon>Bacteria</taxon>
        <taxon>Pseudomonadati</taxon>
        <taxon>Pseudomonadota</taxon>
        <taxon>Alphaproteobacteria</taxon>
        <taxon>Rhodobacterales</taxon>
        <taxon>Paracoccaceae</taxon>
        <taxon>Paracoccus</taxon>
    </lineage>
</organism>
<dbReference type="EMBL" id="JAESHT010000020">
    <property type="protein sequence ID" value="MBL3675309.1"/>
    <property type="molecule type" value="Genomic_DNA"/>
</dbReference>
<dbReference type="Pfam" id="PF00440">
    <property type="entry name" value="TetR_N"/>
    <property type="match status" value="1"/>
</dbReference>
<keyword evidence="3" id="KW-0804">Transcription</keyword>
<dbReference type="PANTHER" id="PTHR47506">
    <property type="entry name" value="TRANSCRIPTIONAL REGULATORY PROTEIN"/>
    <property type="match status" value="1"/>
</dbReference>
<feature type="DNA-binding region" description="H-T-H motif" evidence="4">
    <location>
        <begin position="22"/>
        <end position="41"/>
    </location>
</feature>
<evidence type="ECO:0000256" key="3">
    <source>
        <dbReference type="ARBA" id="ARBA00023163"/>
    </source>
</evidence>
<sequence>MRKRLIRTGVEILSERGYVAAGLDELLKQAGIPKGSFYSLFPSKESFGLAVLAAYGSYFDRKLDRHLQAECGPPLSRLLAFVDDAKEGMTRHGFRRGCLVGNLGQDIQSLPSSFRDALRAVLLGWEDRVAACLRDAQQAGQLAPDADPAELARVFWIGWEGAVLRARLDRGTASLDSFARHFVTAVTPSSTRGE</sequence>
<feature type="domain" description="HTH tetR-type" evidence="5">
    <location>
        <begin position="1"/>
        <end position="59"/>
    </location>
</feature>
<keyword evidence="1" id="KW-0805">Transcription regulation</keyword>
<evidence type="ECO:0000313" key="6">
    <source>
        <dbReference type="EMBL" id="MBL3675309.1"/>
    </source>
</evidence>
<dbReference type="InterPro" id="IPR009057">
    <property type="entry name" value="Homeodomain-like_sf"/>
</dbReference>
<dbReference type="InterPro" id="IPR036271">
    <property type="entry name" value="Tet_transcr_reg_TetR-rel_C_sf"/>
</dbReference>
<dbReference type="InterPro" id="IPR001647">
    <property type="entry name" value="HTH_TetR"/>
</dbReference>
<dbReference type="Pfam" id="PF16925">
    <property type="entry name" value="TetR_C_13"/>
    <property type="match status" value="1"/>
</dbReference>
<dbReference type="SUPFAM" id="SSF46689">
    <property type="entry name" value="Homeodomain-like"/>
    <property type="match status" value="1"/>
</dbReference>
<dbReference type="InterPro" id="IPR011075">
    <property type="entry name" value="TetR_C"/>
</dbReference>
<dbReference type="PROSITE" id="PS50977">
    <property type="entry name" value="HTH_TETR_2"/>
    <property type="match status" value="1"/>
</dbReference>
<comment type="caution">
    <text evidence="6">The sequence shown here is derived from an EMBL/GenBank/DDBJ whole genome shotgun (WGS) entry which is preliminary data.</text>
</comment>
<dbReference type="Gene3D" id="1.10.357.10">
    <property type="entry name" value="Tetracycline Repressor, domain 2"/>
    <property type="match status" value="1"/>
</dbReference>
<protein>
    <submittedName>
        <fullName evidence="6">TetR/AcrR family transcriptional regulator</fullName>
    </submittedName>
</protein>
<dbReference type="SUPFAM" id="SSF48498">
    <property type="entry name" value="Tetracyclin repressor-like, C-terminal domain"/>
    <property type="match status" value="1"/>
</dbReference>
<evidence type="ECO:0000313" key="7">
    <source>
        <dbReference type="Proteomes" id="UP000644749"/>
    </source>
</evidence>
<keyword evidence="7" id="KW-1185">Reference proteome</keyword>
<evidence type="ECO:0000256" key="4">
    <source>
        <dbReference type="PROSITE-ProRule" id="PRU00335"/>
    </source>
</evidence>
<dbReference type="PRINTS" id="PR00455">
    <property type="entry name" value="HTHTETR"/>
</dbReference>
<dbReference type="RefSeq" id="WP_202380243.1">
    <property type="nucleotide sequence ID" value="NZ_BNCL01000006.1"/>
</dbReference>
<reference evidence="6 7" key="1">
    <citation type="submission" date="2021-01" db="EMBL/GenBank/DDBJ databases">
        <title>011410 draft genome.</title>
        <authorList>
            <person name="Lang L."/>
        </authorList>
    </citation>
    <scope>NUCLEOTIDE SEQUENCE [LARGE SCALE GENOMIC DNA]</scope>
    <source>
        <strain evidence="6 7">KCTC 42845</strain>
    </source>
</reference>
<proteinExistence type="predicted"/>